<evidence type="ECO:0000256" key="1">
    <source>
        <dbReference type="SAM" id="MobiDB-lite"/>
    </source>
</evidence>
<dbReference type="SUPFAM" id="SSF52980">
    <property type="entry name" value="Restriction endonuclease-like"/>
    <property type="match status" value="1"/>
</dbReference>
<dbReference type="Proteomes" id="UP000182584">
    <property type="component" value="Unassembled WGS sequence"/>
</dbReference>
<reference evidence="3 4" key="1">
    <citation type="submission" date="2016-10" db="EMBL/GenBank/DDBJ databases">
        <authorList>
            <person name="de Groot N.N."/>
        </authorList>
    </citation>
    <scope>NUCLEOTIDE SEQUENCE [LARGE SCALE GENOMIC DNA]</scope>
    <source>
        <strain evidence="3 4">AR40</strain>
    </source>
</reference>
<feature type="transmembrane region" description="Helical" evidence="2">
    <location>
        <begin position="21"/>
        <end position="41"/>
    </location>
</feature>
<evidence type="ECO:0000256" key="2">
    <source>
        <dbReference type="SAM" id="Phobius"/>
    </source>
</evidence>
<evidence type="ECO:0000313" key="4">
    <source>
        <dbReference type="Proteomes" id="UP000182584"/>
    </source>
</evidence>
<feature type="compositionally biased region" description="Low complexity" evidence="1">
    <location>
        <begin position="237"/>
        <end position="251"/>
    </location>
</feature>
<keyword evidence="2" id="KW-0472">Membrane</keyword>
<evidence type="ECO:0000313" key="3">
    <source>
        <dbReference type="EMBL" id="SES39962.1"/>
    </source>
</evidence>
<dbReference type="OrthoDB" id="2007364at2"/>
<gene>
    <name evidence="3" type="ORF">SAMN04487884_13926</name>
</gene>
<proteinExistence type="predicted"/>
<keyword evidence="2" id="KW-1133">Transmembrane helix</keyword>
<accession>A0A1H9X191</accession>
<dbReference type="AlphaFoldDB" id="A0A1H9X191"/>
<dbReference type="eggNOG" id="ENOG5033EPK">
    <property type="taxonomic scope" value="Bacteria"/>
</dbReference>
<feature type="region of interest" description="Disordered" evidence="1">
    <location>
        <begin position="216"/>
        <end position="282"/>
    </location>
</feature>
<keyword evidence="2" id="KW-0812">Transmembrane</keyword>
<dbReference type="InterPro" id="IPR011335">
    <property type="entry name" value="Restrct_endonuc-II-like"/>
</dbReference>
<sequence length="312" mass="36285">MWEVEQGIKMAHEKPLTKKEKAIILSVPLGTFLMMLFLIIFDNISEHYTKNWEKEIGTAHSDLADSIKSESWYQEINKDGISHITTTIDYGTYREENPFIINAWVQVEMNQGFEDNSFMDKCERCVLLTREIEDAIDDLYKDSTFFHMYKKKENSDRKIYYYGHYWRPKLEVQVSLYDSSYEYCIVYNGDLAVSLKQDNTCVEFYEYTLKDGHLTALTDRSGNPASPPIRDSREKTSSTGTGSAAPSTSASEAKDKTQSTSGSAYDPYDAKDYNSSQDFADDKYEEFYDYEDNYEDEDEAYDAAEDYWNDEY</sequence>
<dbReference type="EMBL" id="FOGJ01000039">
    <property type="protein sequence ID" value="SES39962.1"/>
    <property type="molecule type" value="Genomic_DNA"/>
</dbReference>
<dbReference type="RefSeq" id="WP_074758803.1">
    <property type="nucleotide sequence ID" value="NZ_FOGJ01000039.1"/>
</dbReference>
<organism evidence="3 4">
    <name type="scientific">Butyrivibrio fibrisolvens</name>
    <dbReference type="NCBI Taxonomy" id="831"/>
    <lineage>
        <taxon>Bacteria</taxon>
        <taxon>Bacillati</taxon>
        <taxon>Bacillota</taxon>
        <taxon>Clostridia</taxon>
        <taxon>Lachnospirales</taxon>
        <taxon>Lachnospiraceae</taxon>
        <taxon>Butyrivibrio</taxon>
    </lineage>
</organism>
<name>A0A1H9X191_BUTFI</name>
<protein>
    <submittedName>
        <fullName evidence="3">Uncharacterized protein</fullName>
    </submittedName>
</protein>